<organism evidence="2 3">
    <name type="scientific">Clohesyomyces aquaticus</name>
    <dbReference type="NCBI Taxonomy" id="1231657"/>
    <lineage>
        <taxon>Eukaryota</taxon>
        <taxon>Fungi</taxon>
        <taxon>Dikarya</taxon>
        <taxon>Ascomycota</taxon>
        <taxon>Pezizomycotina</taxon>
        <taxon>Dothideomycetes</taxon>
        <taxon>Pleosporomycetidae</taxon>
        <taxon>Pleosporales</taxon>
        <taxon>Lindgomycetaceae</taxon>
        <taxon>Clohesyomyces</taxon>
    </lineage>
</organism>
<dbReference type="STRING" id="1231657.A0A1Y1Z267"/>
<evidence type="ECO:0000256" key="1">
    <source>
        <dbReference type="SAM" id="SignalP"/>
    </source>
</evidence>
<comment type="caution">
    <text evidence="2">The sequence shown here is derived from an EMBL/GenBank/DDBJ whole genome shotgun (WGS) entry which is preliminary data.</text>
</comment>
<dbReference type="Pfam" id="PF00400">
    <property type="entry name" value="WD40"/>
    <property type="match status" value="1"/>
</dbReference>
<evidence type="ECO:0000313" key="2">
    <source>
        <dbReference type="EMBL" id="ORY04388.1"/>
    </source>
</evidence>
<name>A0A1Y1Z267_9PLEO</name>
<dbReference type="PANTHER" id="PTHR19879:SF9">
    <property type="entry name" value="TRANSCRIPTION INITIATION FACTOR TFIID SUBUNIT 5"/>
    <property type="match status" value="1"/>
</dbReference>
<dbReference type="OrthoDB" id="1367865at2759"/>
<evidence type="ECO:0000313" key="3">
    <source>
        <dbReference type="Proteomes" id="UP000193144"/>
    </source>
</evidence>
<protein>
    <submittedName>
        <fullName evidence="2">WD40-repeat-containing domain protein</fullName>
    </submittedName>
</protein>
<reference evidence="2 3" key="1">
    <citation type="submission" date="2016-07" db="EMBL/GenBank/DDBJ databases">
        <title>Pervasive Adenine N6-methylation of Active Genes in Fungi.</title>
        <authorList>
            <consortium name="DOE Joint Genome Institute"/>
            <person name="Mondo S.J."/>
            <person name="Dannebaum R.O."/>
            <person name="Kuo R.C."/>
            <person name="Labutti K."/>
            <person name="Haridas S."/>
            <person name="Kuo A."/>
            <person name="Salamov A."/>
            <person name="Ahrendt S.R."/>
            <person name="Lipzen A."/>
            <person name="Sullivan W."/>
            <person name="Andreopoulos W.B."/>
            <person name="Clum A."/>
            <person name="Lindquist E."/>
            <person name="Daum C."/>
            <person name="Ramamoorthy G.K."/>
            <person name="Gryganskyi A."/>
            <person name="Culley D."/>
            <person name="Magnuson J.K."/>
            <person name="James T.Y."/>
            <person name="O'Malley M.A."/>
            <person name="Stajich J.E."/>
            <person name="Spatafora J.W."/>
            <person name="Visel A."/>
            <person name="Grigoriev I.V."/>
        </authorList>
    </citation>
    <scope>NUCLEOTIDE SEQUENCE [LARGE SCALE GENOMIC DNA]</scope>
    <source>
        <strain evidence="2 3">CBS 115471</strain>
    </source>
</reference>
<dbReference type="EMBL" id="MCFA01000136">
    <property type="protein sequence ID" value="ORY04388.1"/>
    <property type="molecule type" value="Genomic_DNA"/>
</dbReference>
<dbReference type="PANTHER" id="PTHR19879">
    <property type="entry name" value="TRANSCRIPTION INITIATION FACTOR TFIID"/>
    <property type="match status" value="1"/>
</dbReference>
<accession>A0A1Y1Z267</accession>
<feature type="chain" id="PRO_5012937500" evidence="1">
    <location>
        <begin position="20"/>
        <end position="411"/>
    </location>
</feature>
<dbReference type="Gene3D" id="2.130.10.10">
    <property type="entry name" value="YVTN repeat-like/Quinoprotein amine dehydrogenase"/>
    <property type="match status" value="1"/>
</dbReference>
<feature type="signal peptide" evidence="1">
    <location>
        <begin position="1"/>
        <end position="19"/>
    </location>
</feature>
<dbReference type="InterPro" id="IPR015943">
    <property type="entry name" value="WD40/YVTN_repeat-like_dom_sf"/>
</dbReference>
<keyword evidence="3" id="KW-1185">Reference proteome</keyword>
<dbReference type="SMART" id="SM00320">
    <property type="entry name" value="WD40"/>
    <property type="match status" value="4"/>
</dbReference>
<dbReference type="AlphaFoldDB" id="A0A1Y1Z267"/>
<dbReference type="SUPFAM" id="SSF50978">
    <property type="entry name" value="WD40 repeat-like"/>
    <property type="match status" value="1"/>
</dbReference>
<sequence length="411" mass="46400">MVASHFLYAFAGLLEVTLGRSVSPRQTNSSNDLIPIPKFKFDFKKADVPAQWATGYPKKWGSEDSRLQFNVPIPEDIFNGVLTDDEKYVGMFNGSHAMFVDLDTRATISTFSLGPADSYNSGLTVRKTSNGEYDVFITASAYRYASTSKTVRRHLTKDFQPVGEESFYDVGDIKAFDKDGRMATTDGYIIDVGSTNITIKLKNPPKISDMSFSSDGQYLSTVGWQDMSADLWNTTSGDRILQFPATNAQNWVTRISPDNKYVLISLGTGSIQLYSLANLTAQPTVLSHFNNWIRNIEWSPDGKYLATGDDDRLQLWKFPEAVVVQTWEVYNQGAPTYGSAPYGIVWMDGGSKISWSYRYGRYMYDFEKNERYWFTPGLWDHSWGGNGISFLKKKGLVMTVDGDSFIRFWKV</sequence>
<dbReference type="Proteomes" id="UP000193144">
    <property type="component" value="Unassembled WGS sequence"/>
</dbReference>
<gene>
    <name evidence="2" type="ORF">BCR34DRAFT_591259</name>
</gene>
<dbReference type="InterPro" id="IPR036322">
    <property type="entry name" value="WD40_repeat_dom_sf"/>
</dbReference>
<dbReference type="InterPro" id="IPR001680">
    <property type="entry name" value="WD40_rpt"/>
</dbReference>
<keyword evidence="1" id="KW-0732">Signal</keyword>
<proteinExistence type="predicted"/>